<dbReference type="GO" id="GO:0052913">
    <property type="term" value="F:16S rRNA (guanine(966)-N(2))-methyltransferase activity"/>
    <property type="evidence" value="ECO:0007669"/>
    <property type="project" value="UniProtKB-EC"/>
</dbReference>
<name>A0AAW8U115_9ENTE</name>
<protein>
    <submittedName>
        <fullName evidence="3">16S rRNA (Guanine(966)-N(2))-methyltransferase RsmD</fullName>
        <ecNumber evidence="3">2.1.1.171</ecNumber>
    </submittedName>
</protein>
<dbReference type="InterPro" id="IPR029063">
    <property type="entry name" value="SAM-dependent_MTases_sf"/>
</dbReference>
<dbReference type="EC" id="2.1.1.171" evidence="3"/>
<dbReference type="Proteomes" id="UP001268577">
    <property type="component" value="Unassembled WGS sequence"/>
</dbReference>
<dbReference type="Pfam" id="PF03602">
    <property type="entry name" value="Cons_hypoth95"/>
    <property type="match status" value="1"/>
</dbReference>
<dbReference type="PANTHER" id="PTHR43542">
    <property type="entry name" value="METHYLTRANSFERASE"/>
    <property type="match status" value="1"/>
</dbReference>
<dbReference type="NCBIfam" id="TIGR00095">
    <property type="entry name" value="16S rRNA (guanine(966)-N(2))-methyltransferase RsmD"/>
    <property type="match status" value="1"/>
</dbReference>
<dbReference type="PROSITE" id="PS00092">
    <property type="entry name" value="N6_MTASE"/>
    <property type="match status" value="1"/>
</dbReference>
<dbReference type="RefSeq" id="WP_311984971.1">
    <property type="nucleotide sequence ID" value="NZ_JARQBZ010000005.1"/>
</dbReference>
<keyword evidence="2 3" id="KW-0808">Transferase</keyword>
<sequence>MRVIAGDFKGRKLNSLSGDNTRPTSDKIKGSIFNMIGPYFEDEVVLDLFSGSGNLAIEAVSRGCEKAYCFDNHFKAISIIKENIDLTKKNEAFVVKKMDADKALDWLKGEGVRFDLVFLDPPYAKQVIEKQVEKMLSLGLLNEFAKVICETDKQVELPEKILNLEQIKIQDYGTTKVTIYKLIEGVESNEF</sequence>
<dbReference type="CDD" id="cd02440">
    <property type="entry name" value="AdoMet_MTases"/>
    <property type="match status" value="1"/>
</dbReference>
<dbReference type="EMBL" id="JARQBZ010000005">
    <property type="protein sequence ID" value="MDT2833203.1"/>
    <property type="molecule type" value="Genomic_DNA"/>
</dbReference>
<reference evidence="3" key="1">
    <citation type="submission" date="2023-03" db="EMBL/GenBank/DDBJ databases">
        <authorList>
            <person name="Shen W."/>
            <person name="Cai J."/>
        </authorList>
    </citation>
    <scope>NUCLEOTIDE SEQUENCE</scope>
    <source>
        <strain evidence="3">P96-3</strain>
    </source>
</reference>
<dbReference type="GO" id="GO:0003676">
    <property type="term" value="F:nucleic acid binding"/>
    <property type="evidence" value="ECO:0007669"/>
    <property type="project" value="InterPro"/>
</dbReference>
<dbReference type="SUPFAM" id="SSF53335">
    <property type="entry name" value="S-adenosyl-L-methionine-dependent methyltransferases"/>
    <property type="match status" value="1"/>
</dbReference>
<proteinExistence type="predicted"/>
<dbReference type="InterPro" id="IPR004398">
    <property type="entry name" value="RNA_MeTrfase_RsmD"/>
</dbReference>
<dbReference type="PANTHER" id="PTHR43542:SF1">
    <property type="entry name" value="METHYLTRANSFERASE"/>
    <property type="match status" value="1"/>
</dbReference>
<keyword evidence="1 3" id="KW-0489">Methyltransferase</keyword>
<evidence type="ECO:0000256" key="2">
    <source>
        <dbReference type="ARBA" id="ARBA00022679"/>
    </source>
</evidence>
<dbReference type="PIRSF" id="PIRSF004553">
    <property type="entry name" value="CHP00095"/>
    <property type="match status" value="1"/>
</dbReference>
<evidence type="ECO:0000313" key="3">
    <source>
        <dbReference type="EMBL" id="MDT2833203.1"/>
    </source>
</evidence>
<dbReference type="AlphaFoldDB" id="A0AAW8U115"/>
<comment type="caution">
    <text evidence="3">The sequence shown here is derived from an EMBL/GenBank/DDBJ whole genome shotgun (WGS) entry which is preliminary data.</text>
</comment>
<evidence type="ECO:0000256" key="1">
    <source>
        <dbReference type="ARBA" id="ARBA00022603"/>
    </source>
</evidence>
<gene>
    <name evidence="3" type="primary">rsmD</name>
    <name evidence="3" type="ORF">P7H70_03985</name>
</gene>
<dbReference type="Gene3D" id="3.40.50.150">
    <property type="entry name" value="Vaccinia Virus protein VP39"/>
    <property type="match status" value="1"/>
</dbReference>
<organism evidence="3 4">
    <name type="scientific">Vagococcus carniphilus</name>
    <dbReference type="NCBI Taxonomy" id="218144"/>
    <lineage>
        <taxon>Bacteria</taxon>
        <taxon>Bacillati</taxon>
        <taxon>Bacillota</taxon>
        <taxon>Bacilli</taxon>
        <taxon>Lactobacillales</taxon>
        <taxon>Enterococcaceae</taxon>
        <taxon>Vagococcus</taxon>
    </lineage>
</organism>
<accession>A0AAW8U115</accession>
<evidence type="ECO:0000313" key="4">
    <source>
        <dbReference type="Proteomes" id="UP001268577"/>
    </source>
</evidence>
<dbReference type="InterPro" id="IPR002052">
    <property type="entry name" value="DNA_methylase_N6_adenine_CS"/>
</dbReference>